<organism evidence="7 8">
    <name type="scientific">Bathycoccus prasinos</name>
    <dbReference type="NCBI Taxonomy" id="41875"/>
    <lineage>
        <taxon>Eukaryota</taxon>
        <taxon>Viridiplantae</taxon>
        <taxon>Chlorophyta</taxon>
        <taxon>Mamiellophyceae</taxon>
        <taxon>Mamiellales</taxon>
        <taxon>Bathycoccaceae</taxon>
        <taxon>Bathycoccus</taxon>
    </lineage>
</organism>
<dbReference type="PANTHER" id="PTHR19211">
    <property type="entry name" value="ATP-BINDING TRANSPORT PROTEIN-RELATED"/>
    <property type="match status" value="1"/>
</dbReference>
<feature type="domain" description="ABC transporter" evidence="6">
    <location>
        <begin position="212"/>
        <end position="465"/>
    </location>
</feature>
<dbReference type="AlphaFoldDB" id="K8ED03"/>
<protein>
    <recommendedName>
        <fullName evidence="6">ABC transporter domain-containing protein</fullName>
    </recommendedName>
</protein>
<feature type="compositionally biased region" description="Basic and acidic residues" evidence="5">
    <location>
        <begin position="126"/>
        <end position="142"/>
    </location>
</feature>
<dbReference type="InterPro" id="IPR003593">
    <property type="entry name" value="AAA+_ATPase"/>
</dbReference>
<dbReference type="RefSeq" id="XP_007513392.1">
    <property type="nucleotide sequence ID" value="XM_007513330.1"/>
</dbReference>
<dbReference type="SMART" id="SM00382">
    <property type="entry name" value="AAA"/>
    <property type="match status" value="2"/>
</dbReference>
<dbReference type="Gene3D" id="3.40.50.300">
    <property type="entry name" value="P-loop containing nucleotide triphosphate hydrolases"/>
    <property type="match status" value="2"/>
</dbReference>
<evidence type="ECO:0000256" key="1">
    <source>
        <dbReference type="ARBA" id="ARBA00022737"/>
    </source>
</evidence>
<evidence type="ECO:0000256" key="3">
    <source>
        <dbReference type="ARBA" id="ARBA00022840"/>
    </source>
</evidence>
<dbReference type="CDD" id="cd03221">
    <property type="entry name" value="ABCF_EF-3"/>
    <property type="match status" value="2"/>
</dbReference>
<dbReference type="Proteomes" id="UP000198341">
    <property type="component" value="Chromosome 4"/>
</dbReference>
<feature type="domain" description="ABC transporter" evidence="6">
    <location>
        <begin position="541"/>
        <end position="764"/>
    </location>
</feature>
<evidence type="ECO:0000256" key="2">
    <source>
        <dbReference type="ARBA" id="ARBA00022741"/>
    </source>
</evidence>
<dbReference type="PROSITE" id="PS50893">
    <property type="entry name" value="ABC_TRANSPORTER_2"/>
    <property type="match status" value="2"/>
</dbReference>
<dbReference type="GO" id="GO:0005524">
    <property type="term" value="F:ATP binding"/>
    <property type="evidence" value="ECO:0007669"/>
    <property type="project" value="UniProtKB-KW"/>
</dbReference>
<keyword evidence="8" id="KW-1185">Reference proteome</keyword>
<dbReference type="FunFam" id="3.40.50.300:FF:000011">
    <property type="entry name" value="Putative ABC transporter ATP-binding component"/>
    <property type="match status" value="1"/>
</dbReference>
<dbReference type="InterPro" id="IPR027417">
    <property type="entry name" value="P-loop_NTPase"/>
</dbReference>
<evidence type="ECO:0000259" key="6">
    <source>
        <dbReference type="PROSITE" id="PS50893"/>
    </source>
</evidence>
<dbReference type="STRING" id="41875.K8ED03"/>
<dbReference type="Pfam" id="PF00005">
    <property type="entry name" value="ABC_tran"/>
    <property type="match status" value="2"/>
</dbReference>
<dbReference type="OrthoDB" id="2110130at2759"/>
<accession>K8ED03</accession>
<feature type="compositionally biased region" description="Basic and acidic residues" evidence="5">
    <location>
        <begin position="152"/>
        <end position="163"/>
    </location>
</feature>
<evidence type="ECO:0000313" key="8">
    <source>
        <dbReference type="Proteomes" id="UP000198341"/>
    </source>
</evidence>
<evidence type="ECO:0000313" key="7">
    <source>
        <dbReference type="EMBL" id="CCO15917.1"/>
    </source>
</evidence>
<dbReference type="eggNOG" id="KOG0062">
    <property type="taxonomic scope" value="Eukaryota"/>
</dbReference>
<evidence type="ECO:0000256" key="5">
    <source>
        <dbReference type="SAM" id="MobiDB-lite"/>
    </source>
</evidence>
<dbReference type="GO" id="GO:0016887">
    <property type="term" value="F:ATP hydrolysis activity"/>
    <property type="evidence" value="ECO:0007669"/>
    <property type="project" value="InterPro"/>
</dbReference>
<reference evidence="7 8" key="1">
    <citation type="submission" date="2011-10" db="EMBL/GenBank/DDBJ databases">
        <authorList>
            <person name="Genoscope - CEA"/>
        </authorList>
    </citation>
    <scope>NUCLEOTIDE SEQUENCE [LARGE SCALE GENOMIC DNA]</scope>
    <source>
        <strain evidence="7 8">RCC 1105</strain>
    </source>
</reference>
<keyword evidence="1" id="KW-0677">Repeat</keyword>
<gene>
    <name evidence="7" type="ORF">Bathy04g01870</name>
</gene>
<feature type="coiled-coil region" evidence="4">
    <location>
        <begin position="498"/>
        <end position="535"/>
    </location>
</feature>
<dbReference type="InterPro" id="IPR050611">
    <property type="entry name" value="ABCF"/>
</dbReference>
<name>K8ED03_9CHLO</name>
<feature type="region of interest" description="Disordered" evidence="5">
    <location>
        <begin position="112"/>
        <end position="171"/>
    </location>
</feature>
<evidence type="ECO:0000256" key="4">
    <source>
        <dbReference type="SAM" id="Coils"/>
    </source>
</evidence>
<dbReference type="KEGG" id="bpg:Bathy04g01870"/>
<keyword evidence="2" id="KW-0547">Nucleotide-binding</keyword>
<dbReference type="EMBL" id="FO082275">
    <property type="protein sequence ID" value="CCO15917.1"/>
    <property type="molecule type" value="Genomic_DNA"/>
</dbReference>
<dbReference type="InterPro" id="IPR003439">
    <property type="entry name" value="ABC_transporter-like_ATP-bd"/>
</dbReference>
<sequence>MSPPPPLSESHTAESLRNLFASTFSWFLPENVIDEDTLEYLFTSLSDGSFEDKEEFLDFVTPLLMELFEGDDEDEARAQCTKAHDLLYGKCVEEGSDTTKEEETTTRVINVKLGGTPGEEEESEFEKEVSRRLREKERDRLPDFSTNTNHRNQNEDKAHEKEQRKMRKKLEESEEEVRKLLRELDVARETAAKRRIEGSSGGGNGSIGTIEVGPLNVPNPGGGQDLINDCVLTFVPGRRYALIGRNGTGKSTLLKYLASRRVGDKVGFSEDVFVHYVNQEVTLNEEQEEWLPVDVVLHADVQRRLLLEELKELESNASGEGDVQRISVVHEHLDSIESSSAHARASQLLRSLGFSEELASRKMKQLSGGWRVRTSLAAALFATPDILFLDEPTNHLSIQAVMFLAKELVENPVWKSRIIVCVSHDRHFLDETTTDSLHISGVAKRVTSHRMNYSSWAKKRREQQIALKKRTELRQIKIDTLKEFAGHGFRYGGSSSQINMMQKKASEAKKLELEAEEEQNELADLEEDRENSLSLCAGGELQSQSISMLESCSFRYPNTEKDIFTDVDLSVDSKSRVVLLGENGQGKTTLVKVITNALKSTGGSVKRDHGARISLVNQHHAEQLKYDMTPLQFMLEKYKGDGSYKHEQEIRGHLSSCGVPTALQSIPSGSLSGGQRSRVAMAAVSYFKPHLIVLDEPTNNLDLESCEALAKAISDFKGGVILVSHDQFFVEQVGKEFIAIENGRAVRFENFKKYRASIAAKMPK</sequence>
<keyword evidence="3" id="KW-0067">ATP-binding</keyword>
<proteinExistence type="predicted"/>
<dbReference type="SUPFAM" id="SSF52540">
    <property type="entry name" value="P-loop containing nucleoside triphosphate hydrolases"/>
    <property type="match status" value="2"/>
</dbReference>
<dbReference type="InterPro" id="IPR017871">
    <property type="entry name" value="ABC_transporter-like_CS"/>
</dbReference>
<dbReference type="PROSITE" id="PS00211">
    <property type="entry name" value="ABC_TRANSPORTER_1"/>
    <property type="match status" value="1"/>
</dbReference>
<dbReference type="PANTHER" id="PTHR19211:SF117">
    <property type="entry name" value="ATP-BINDING CASSETTE SUB-FAMILY F MEMBER 3"/>
    <property type="match status" value="1"/>
</dbReference>
<keyword evidence="4" id="KW-0175">Coiled coil</keyword>
<dbReference type="GeneID" id="19016212"/>